<evidence type="ECO:0000256" key="5">
    <source>
        <dbReference type="ARBA" id="ARBA00022692"/>
    </source>
</evidence>
<evidence type="ECO:0000256" key="2">
    <source>
        <dbReference type="ARBA" id="ARBA00008335"/>
    </source>
</evidence>
<comment type="subcellular location">
    <subcellularLocation>
        <location evidence="1">Cell membrane</location>
        <topology evidence="1">Multi-pass membrane protein</topology>
    </subcellularLocation>
</comment>
<dbReference type="AlphaFoldDB" id="A0A3M6QTW4"/>
<feature type="domain" description="Major facilitator superfamily (MFS) profile" evidence="9">
    <location>
        <begin position="21"/>
        <end position="411"/>
    </location>
</feature>
<feature type="transmembrane region" description="Helical" evidence="8">
    <location>
        <begin position="306"/>
        <end position="326"/>
    </location>
</feature>
<keyword evidence="11" id="KW-1185">Reference proteome</keyword>
<dbReference type="InterPro" id="IPR036259">
    <property type="entry name" value="MFS_trans_sf"/>
</dbReference>
<comment type="caution">
    <text evidence="10">The sequence shown here is derived from an EMBL/GenBank/DDBJ whole genome shotgun (WGS) entry which is preliminary data.</text>
</comment>
<dbReference type="RefSeq" id="WP_122227809.1">
    <property type="nucleotide sequence ID" value="NZ_RDQO01000002.1"/>
</dbReference>
<dbReference type="PROSITE" id="PS50850">
    <property type="entry name" value="MFS"/>
    <property type="match status" value="1"/>
</dbReference>
<dbReference type="Gene3D" id="1.20.1250.20">
    <property type="entry name" value="MFS general substrate transporter like domains"/>
    <property type="match status" value="1"/>
</dbReference>
<dbReference type="GO" id="GO:0005886">
    <property type="term" value="C:plasma membrane"/>
    <property type="evidence" value="ECO:0007669"/>
    <property type="project" value="UniProtKB-SubCell"/>
</dbReference>
<feature type="transmembrane region" description="Helical" evidence="8">
    <location>
        <begin position="243"/>
        <end position="262"/>
    </location>
</feature>
<evidence type="ECO:0000256" key="6">
    <source>
        <dbReference type="ARBA" id="ARBA00022989"/>
    </source>
</evidence>
<evidence type="ECO:0000259" key="9">
    <source>
        <dbReference type="PROSITE" id="PS50850"/>
    </source>
</evidence>
<reference evidence="10 11" key="1">
    <citation type="submission" date="2018-10" db="EMBL/GenBank/DDBJ databases">
        <title>Draft genome of Cortibacter populi DSM10536.</title>
        <authorList>
            <person name="Bernier A.-M."/>
            <person name="Bernard K."/>
        </authorList>
    </citation>
    <scope>NUCLEOTIDE SEQUENCE [LARGE SCALE GENOMIC DNA]</scope>
    <source>
        <strain evidence="10 11">DSM 105136</strain>
    </source>
</reference>
<proteinExistence type="inferred from homology"/>
<dbReference type="PANTHER" id="PTHR43271">
    <property type="entry name" value="BLL2771 PROTEIN"/>
    <property type="match status" value="1"/>
</dbReference>
<feature type="transmembrane region" description="Helical" evidence="8">
    <location>
        <begin position="274"/>
        <end position="294"/>
    </location>
</feature>
<name>A0A3M6QTW4_9BURK</name>
<feature type="transmembrane region" description="Helical" evidence="8">
    <location>
        <begin position="25"/>
        <end position="47"/>
    </location>
</feature>
<protein>
    <submittedName>
        <fullName evidence="10">MFS transporter</fullName>
    </submittedName>
</protein>
<evidence type="ECO:0000313" key="10">
    <source>
        <dbReference type="EMBL" id="RMX06470.1"/>
    </source>
</evidence>
<feature type="transmembrane region" description="Helical" evidence="8">
    <location>
        <begin position="91"/>
        <end position="110"/>
    </location>
</feature>
<keyword evidence="7 8" id="KW-0472">Membrane</keyword>
<dbReference type="InterPro" id="IPR020846">
    <property type="entry name" value="MFS_dom"/>
</dbReference>
<comment type="similarity">
    <text evidence="2">Belongs to the major facilitator superfamily.</text>
</comment>
<keyword evidence="3" id="KW-0813">Transport</keyword>
<dbReference type="InterPro" id="IPR011701">
    <property type="entry name" value="MFS"/>
</dbReference>
<evidence type="ECO:0000256" key="1">
    <source>
        <dbReference type="ARBA" id="ARBA00004651"/>
    </source>
</evidence>
<dbReference type="GO" id="GO:0022857">
    <property type="term" value="F:transmembrane transporter activity"/>
    <property type="evidence" value="ECO:0007669"/>
    <property type="project" value="InterPro"/>
</dbReference>
<dbReference type="Pfam" id="PF07690">
    <property type="entry name" value="MFS_1"/>
    <property type="match status" value="1"/>
</dbReference>
<organism evidence="10 11">
    <name type="scientific">Corticibacter populi</name>
    <dbReference type="NCBI Taxonomy" id="1550736"/>
    <lineage>
        <taxon>Bacteria</taxon>
        <taxon>Pseudomonadati</taxon>
        <taxon>Pseudomonadota</taxon>
        <taxon>Betaproteobacteria</taxon>
        <taxon>Burkholderiales</taxon>
        <taxon>Comamonadaceae</taxon>
        <taxon>Corticibacter</taxon>
    </lineage>
</organism>
<dbReference type="Proteomes" id="UP000278006">
    <property type="component" value="Unassembled WGS sequence"/>
</dbReference>
<dbReference type="EMBL" id="RDQO01000002">
    <property type="protein sequence ID" value="RMX06470.1"/>
    <property type="molecule type" value="Genomic_DNA"/>
</dbReference>
<feature type="transmembrane region" description="Helical" evidence="8">
    <location>
        <begin position="149"/>
        <end position="171"/>
    </location>
</feature>
<feature type="transmembrane region" description="Helical" evidence="8">
    <location>
        <begin position="364"/>
        <end position="384"/>
    </location>
</feature>
<sequence length="411" mass="42609">MPATAPPPSSTVATIAPHTPDFTKAVLALFCAGFATFSMLYCVQPLLPLLARHFGISAAASSLALSLSTLSLALALLPAGALAETVNRKHMMSAALALACGAALLCAMVDSWPLLLALRVLLGLVLAGLPALAMAYVSEEFEKGSVASAMGLYIGGTVLGGLLGRTLSALLADLGGWPAALGGIGLLAVLALLLFAWLLPPSRLSNARQAQARQARAPQAPPLGDTLLGNFGRHLRNRALRRLFMQGFLLMGCFVAMFNYVGFHLEAPPFSLPASASGLLFLTYAGGILSAGWAGRLSRRLGSRRALCGAIAAMLLGVLLCAIDWLPLLVLGVTLFTMAFFAAHSMVSSLVGARAEGAKAQASALYLCFYYLGSSAVGYAAGYLWQHGGWLALLALLGALLTAAGMVARRI</sequence>
<dbReference type="OrthoDB" id="63984at2"/>
<keyword evidence="4" id="KW-1003">Cell membrane</keyword>
<evidence type="ECO:0000256" key="3">
    <source>
        <dbReference type="ARBA" id="ARBA00022448"/>
    </source>
</evidence>
<dbReference type="SUPFAM" id="SSF103473">
    <property type="entry name" value="MFS general substrate transporter"/>
    <property type="match status" value="1"/>
</dbReference>
<evidence type="ECO:0000313" key="11">
    <source>
        <dbReference type="Proteomes" id="UP000278006"/>
    </source>
</evidence>
<feature type="transmembrane region" description="Helical" evidence="8">
    <location>
        <begin position="177"/>
        <end position="199"/>
    </location>
</feature>
<feature type="transmembrane region" description="Helical" evidence="8">
    <location>
        <begin position="332"/>
        <end position="352"/>
    </location>
</feature>
<evidence type="ECO:0000256" key="7">
    <source>
        <dbReference type="ARBA" id="ARBA00023136"/>
    </source>
</evidence>
<keyword evidence="5 8" id="KW-0812">Transmembrane</keyword>
<feature type="transmembrane region" description="Helical" evidence="8">
    <location>
        <begin position="53"/>
        <end position="79"/>
    </location>
</feature>
<accession>A0A3M6QTW4</accession>
<evidence type="ECO:0000256" key="4">
    <source>
        <dbReference type="ARBA" id="ARBA00022475"/>
    </source>
</evidence>
<dbReference type="PANTHER" id="PTHR43271:SF1">
    <property type="entry name" value="INNER MEMBRANE TRANSPORT PROTEIN YNFM"/>
    <property type="match status" value="1"/>
</dbReference>
<evidence type="ECO:0000256" key="8">
    <source>
        <dbReference type="SAM" id="Phobius"/>
    </source>
</evidence>
<feature type="transmembrane region" description="Helical" evidence="8">
    <location>
        <begin position="116"/>
        <end position="137"/>
    </location>
</feature>
<gene>
    <name evidence="10" type="ORF">D8I35_08045</name>
</gene>
<keyword evidence="6 8" id="KW-1133">Transmembrane helix</keyword>
<feature type="transmembrane region" description="Helical" evidence="8">
    <location>
        <begin position="390"/>
        <end position="408"/>
    </location>
</feature>